<name>A0A811PYN8_9POAL</name>
<accession>A0A811PYN8</accession>
<keyword evidence="2" id="KW-0378">Hydrolase</keyword>
<evidence type="ECO:0000256" key="3">
    <source>
        <dbReference type="ARBA" id="ARBA00048707"/>
    </source>
</evidence>
<dbReference type="SUPFAM" id="SSF102462">
    <property type="entry name" value="Peptidyl-tRNA hydrolase II"/>
    <property type="match status" value="1"/>
</dbReference>
<dbReference type="InterPro" id="IPR002833">
    <property type="entry name" value="PTH2"/>
</dbReference>
<gene>
    <name evidence="5" type="ORF">NCGR_LOCUS34790</name>
</gene>
<protein>
    <recommendedName>
        <fullName evidence="1">peptidyl-tRNA hydrolase</fullName>
        <ecNumber evidence="1">3.1.1.29</ecNumber>
    </recommendedName>
</protein>
<evidence type="ECO:0000256" key="2">
    <source>
        <dbReference type="ARBA" id="ARBA00022801"/>
    </source>
</evidence>
<sequence>MKNVVSTSDVRSARIWPLASAATFGGKNLAVGKKGRVRDGSTSAKQSQIAARIQGSVLHRAAGSLPLLSIAPQLQQSRGESTLFNTPRGDDERSCSEALSPVCGLEGGIAVSCGGTNGISGAAPVSWPLVRYLQFQWQVLVVRNDLKISKGKIAAQLQESGASTTFFARRQQHGGRREATGEKESMTELRQRPLRDM</sequence>
<keyword evidence="6" id="KW-1185">Reference proteome</keyword>
<comment type="catalytic activity">
    <reaction evidence="3">
        <text>an N-acyl-L-alpha-aminoacyl-tRNA + H2O = an N-acyl-L-amino acid + a tRNA + H(+)</text>
        <dbReference type="Rhea" id="RHEA:54448"/>
        <dbReference type="Rhea" id="RHEA-COMP:10123"/>
        <dbReference type="Rhea" id="RHEA-COMP:13883"/>
        <dbReference type="ChEBI" id="CHEBI:15377"/>
        <dbReference type="ChEBI" id="CHEBI:15378"/>
        <dbReference type="ChEBI" id="CHEBI:59874"/>
        <dbReference type="ChEBI" id="CHEBI:78442"/>
        <dbReference type="ChEBI" id="CHEBI:138191"/>
        <dbReference type="EC" id="3.1.1.29"/>
    </reaction>
</comment>
<dbReference type="Proteomes" id="UP000604825">
    <property type="component" value="Unassembled WGS sequence"/>
</dbReference>
<comment type="caution">
    <text evidence="5">The sequence shown here is derived from an EMBL/GenBank/DDBJ whole genome shotgun (WGS) entry which is preliminary data.</text>
</comment>
<evidence type="ECO:0000313" key="6">
    <source>
        <dbReference type="Proteomes" id="UP000604825"/>
    </source>
</evidence>
<reference evidence="5" key="1">
    <citation type="submission" date="2020-10" db="EMBL/GenBank/DDBJ databases">
        <authorList>
            <person name="Han B."/>
            <person name="Lu T."/>
            <person name="Zhao Q."/>
            <person name="Huang X."/>
            <person name="Zhao Y."/>
        </authorList>
    </citation>
    <scope>NUCLEOTIDE SEQUENCE</scope>
</reference>
<dbReference type="InterPro" id="IPR023476">
    <property type="entry name" value="Pep_tRNA_hydro_II_dom_sf"/>
</dbReference>
<feature type="compositionally biased region" description="Basic and acidic residues" evidence="4">
    <location>
        <begin position="175"/>
        <end position="197"/>
    </location>
</feature>
<dbReference type="GO" id="GO:0004045">
    <property type="term" value="F:peptidyl-tRNA hydrolase activity"/>
    <property type="evidence" value="ECO:0007669"/>
    <property type="project" value="UniProtKB-EC"/>
</dbReference>
<dbReference type="AlphaFoldDB" id="A0A811PYN8"/>
<proteinExistence type="predicted"/>
<evidence type="ECO:0000313" key="5">
    <source>
        <dbReference type="EMBL" id="CAD6251023.1"/>
    </source>
</evidence>
<evidence type="ECO:0000256" key="4">
    <source>
        <dbReference type="SAM" id="MobiDB-lite"/>
    </source>
</evidence>
<organism evidence="5 6">
    <name type="scientific">Miscanthus lutarioriparius</name>
    <dbReference type="NCBI Taxonomy" id="422564"/>
    <lineage>
        <taxon>Eukaryota</taxon>
        <taxon>Viridiplantae</taxon>
        <taxon>Streptophyta</taxon>
        <taxon>Embryophyta</taxon>
        <taxon>Tracheophyta</taxon>
        <taxon>Spermatophyta</taxon>
        <taxon>Magnoliopsida</taxon>
        <taxon>Liliopsida</taxon>
        <taxon>Poales</taxon>
        <taxon>Poaceae</taxon>
        <taxon>PACMAD clade</taxon>
        <taxon>Panicoideae</taxon>
        <taxon>Andropogonodae</taxon>
        <taxon>Andropogoneae</taxon>
        <taxon>Saccharinae</taxon>
        <taxon>Miscanthus</taxon>
    </lineage>
</organism>
<dbReference type="Pfam" id="PF01981">
    <property type="entry name" value="PTH2"/>
    <property type="match status" value="1"/>
</dbReference>
<evidence type="ECO:0000256" key="1">
    <source>
        <dbReference type="ARBA" id="ARBA00013260"/>
    </source>
</evidence>
<dbReference type="EC" id="3.1.1.29" evidence="1"/>
<feature type="region of interest" description="Disordered" evidence="4">
    <location>
        <begin position="169"/>
        <end position="197"/>
    </location>
</feature>
<dbReference type="Gene3D" id="3.40.1490.10">
    <property type="entry name" value="Bit1"/>
    <property type="match status" value="1"/>
</dbReference>
<dbReference type="EMBL" id="CAJGYO010000008">
    <property type="protein sequence ID" value="CAD6251023.1"/>
    <property type="molecule type" value="Genomic_DNA"/>
</dbReference>